<reference evidence="2" key="1">
    <citation type="submission" date="2017-08" db="EMBL/GenBank/DDBJ databases">
        <title>A dynamic microbial community with high functional redundancy inhabits the cold, oxic subseafloor aquifer.</title>
        <authorList>
            <person name="Tully B.J."/>
            <person name="Wheat C.G."/>
            <person name="Glazer B.T."/>
            <person name="Huber J.A."/>
        </authorList>
    </citation>
    <scope>NUCLEOTIDE SEQUENCE [LARGE SCALE GENOMIC DNA]</scope>
</reference>
<dbReference type="InterPro" id="IPR036102">
    <property type="entry name" value="OsmC/Ohrsf"/>
</dbReference>
<dbReference type="SUPFAM" id="SSF82784">
    <property type="entry name" value="OsmC-like"/>
    <property type="match status" value="1"/>
</dbReference>
<dbReference type="InterPro" id="IPR003718">
    <property type="entry name" value="OsmC/Ohr_fam"/>
</dbReference>
<dbReference type="AlphaFoldDB" id="A0A2A5B3A6"/>
<evidence type="ECO:0000313" key="1">
    <source>
        <dbReference type="EMBL" id="PCJ25578.1"/>
    </source>
</evidence>
<dbReference type="Pfam" id="PF02566">
    <property type="entry name" value="OsmC"/>
    <property type="match status" value="1"/>
</dbReference>
<gene>
    <name evidence="1" type="ORF">COA96_07075</name>
</gene>
<dbReference type="InterPro" id="IPR052707">
    <property type="entry name" value="OsmC_Ohr_Peroxiredoxin"/>
</dbReference>
<dbReference type="InterPro" id="IPR015946">
    <property type="entry name" value="KH_dom-like_a/b"/>
</dbReference>
<name>A0A2A5B3A6_9GAMM</name>
<organism evidence="1 2">
    <name type="scientific">SAR86 cluster bacterium</name>
    <dbReference type="NCBI Taxonomy" id="2030880"/>
    <lineage>
        <taxon>Bacteria</taxon>
        <taxon>Pseudomonadati</taxon>
        <taxon>Pseudomonadota</taxon>
        <taxon>Gammaproteobacteria</taxon>
        <taxon>SAR86 cluster</taxon>
    </lineage>
</organism>
<comment type="caution">
    <text evidence="1">The sequence shown here is derived from an EMBL/GenBank/DDBJ whole genome shotgun (WGS) entry which is preliminary data.</text>
</comment>
<dbReference type="EMBL" id="NVVJ01000016">
    <property type="protein sequence ID" value="PCJ25578.1"/>
    <property type="molecule type" value="Genomic_DNA"/>
</dbReference>
<dbReference type="Gene3D" id="3.30.300.20">
    <property type="match status" value="1"/>
</dbReference>
<dbReference type="PANTHER" id="PTHR42830:SF2">
    <property type="entry name" value="OSMC_OHR FAMILY PROTEIN"/>
    <property type="match status" value="1"/>
</dbReference>
<dbReference type="PANTHER" id="PTHR42830">
    <property type="entry name" value="OSMOTICALLY INDUCIBLE FAMILY PROTEIN"/>
    <property type="match status" value="1"/>
</dbReference>
<dbReference type="Proteomes" id="UP000218327">
    <property type="component" value="Unassembled WGS sequence"/>
</dbReference>
<protein>
    <submittedName>
        <fullName evidence="1">Peroxiredoxin</fullName>
    </submittedName>
</protein>
<accession>A0A2A5B3A6</accession>
<sequence length="154" mass="16842">MANFVATVKWQRNNEDFLSNKYSRAHTWEFDGGSVVAASASPHIVPSPWSVAENVDPEEAFVASISSCHMLFFLSIAAEQGVQVDSYTDIASGTMSRVAKGKHAISNVTLNPAVTYSGTVPNKEQQESLHHKAHEQCFIANSVNTEIAIEIQYV</sequence>
<evidence type="ECO:0000313" key="2">
    <source>
        <dbReference type="Proteomes" id="UP000218327"/>
    </source>
</evidence>
<proteinExistence type="predicted"/>